<dbReference type="InterPro" id="IPR003738">
    <property type="entry name" value="SRAP"/>
</dbReference>
<keyword evidence="5" id="KW-0190">Covalent protein-DNA linkage</keyword>
<dbReference type="GO" id="GO:0003697">
    <property type="term" value="F:single-stranded DNA binding"/>
    <property type="evidence" value="ECO:0007669"/>
    <property type="project" value="InterPro"/>
</dbReference>
<gene>
    <name evidence="9" type="ORF">GNP93_13435</name>
</gene>
<dbReference type="SUPFAM" id="SSF143081">
    <property type="entry name" value="BB1717-like"/>
    <property type="match status" value="1"/>
</dbReference>
<dbReference type="GO" id="GO:0106300">
    <property type="term" value="P:protein-DNA covalent cross-linking repair"/>
    <property type="evidence" value="ECO:0007669"/>
    <property type="project" value="InterPro"/>
</dbReference>
<dbReference type="AlphaFoldDB" id="A0A7X2ZB50"/>
<keyword evidence="6" id="KW-0238">DNA-binding</keyword>
<evidence type="ECO:0000256" key="3">
    <source>
        <dbReference type="ARBA" id="ARBA00022763"/>
    </source>
</evidence>
<evidence type="ECO:0000256" key="8">
    <source>
        <dbReference type="RuleBase" id="RU364100"/>
    </source>
</evidence>
<name>A0A7X2ZB50_9BACL</name>
<dbReference type="GO" id="GO:0006508">
    <property type="term" value="P:proteolysis"/>
    <property type="evidence" value="ECO:0007669"/>
    <property type="project" value="UniProtKB-KW"/>
</dbReference>
<keyword evidence="3" id="KW-0227">DNA damage</keyword>
<dbReference type="Pfam" id="PF02586">
    <property type="entry name" value="SRAP"/>
    <property type="match status" value="1"/>
</dbReference>
<dbReference type="InterPro" id="IPR036590">
    <property type="entry name" value="SRAP-like"/>
</dbReference>
<dbReference type="GO" id="GO:0008233">
    <property type="term" value="F:peptidase activity"/>
    <property type="evidence" value="ECO:0007669"/>
    <property type="project" value="UniProtKB-KW"/>
</dbReference>
<dbReference type="PANTHER" id="PTHR13604:SF0">
    <property type="entry name" value="ABASIC SITE PROCESSING PROTEIN HMCES"/>
    <property type="match status" value="1"/>
</dbReference>
<dbReference type="RefSeq" id="WP_054798541.1">
    <property type="nucleotide sequence ID" value="NZ_JARTHJ010000149.1"/>
</dbReference>
<sequence length="228" mass="25748">MCGRYTITVSWDELMMRFLLDGRPGKYQPRYNAAPGQWIPAILGGEPGFGERAANRLGELRWGLVPSWAQDAKSGARMMNARAETVAEKPSFRTLLSRKRCLIPADGFYEWKKTGGGKQPVRFVLKDGGLFGMAALYDTWVGEDGDKLHTCTIVTTAANGLVAEVHERMPVILTREREKVWLDRSVREQAELLPLLEPFPAERMDYYEVRPEVGRVAYDEPDCIRPLA</sequence>
<comment type="caution">
    <text evidence="9">The sequence shown here is derived from an EMBL/GenBank/DDBJ whole genome shotgun (WGS) entry which is preliminary data.</text>
</comment>
<evidence type="ECO:0000256" key="7">
    <source>
        <dbReference type="ARBA" id="ARBA00023239"/>
    </source>
</evidence>
<comment type="similarity">
    <text evidence="1 8">Belongs to the SOS response-associated peptidase family.</text>
</comment>
<accession>A0A7X2ZB50</accession>
<dbReference type="GO" id="GO:0016829">
    <property type="term" value="F:lyase activity"/>
    <property type="evidence" value="ECO:0007669"/>
    <property type="project" value="UniProtKB-KW"/>
</dbReference>
<evidence type="ECO:0000313" key="9">
    <source>
        <dbReference type="EMBL" id="MUG71674.1"/>
    </source>
</evidence>
<dbReference type="EMBL" id="WNZX01000010">
    <property type="protein sequence ID" value="MUG71674.1"/>
    <property type="molecule type" value="Genomic_DNA"/>
</dbReference>
<organism evidence="9 10">
    <name type="scientific">Paenibacillus validus</name>
    <dbReference type="NCBI Taxonomy" id="44253"/>
    <lineage>
        <taxon>Bacteria</taxon>
        <taxon>Bacillati</taxon>
        <taxon>Bacillota</taxon>
        <taxon>Bacilli</taxon>
        <taxon>Bacillales</taxon>
        <taxon>Paenibacillaceae</taxon>
        <taxon>Paenibacillus</taxon>
    </lineage>
</organism>
<keyword evidence="7" id="KW-0456">Lyase</keyword>
<dbReference type="Gene3D" id="3.90.1680.10">
    <property type="entry name" value="SOS response associated peptidase-like"/>
    <property type="match status" value="1"/>
</dbReference>
<keyword evidence="4 8" id="KW-0378">Hydrolase</keyword>
<dbReference type="Proteomes" id="UP000450917">
    <property type="component" value="Unassembled WGS sequence"/>
</dbReference>
<evidence type="ECO:0000313" key="10">
    <source>
        <dbReference type="Proteomes" id="UP000450917"/>
    </source>
</evidence>
<evidence type="ECO:0000256" key="5">
    <source>
        <dbReference type="ARBA" id="ARBA00023124"/>
    </source>
</evidence>
<evidence type="ECO:0000256" key="4">
    <source>
        <dbReference type="ARBA" id="ARBA00022801"/>
    </source>
</evidence>
<keyword evidence="10" id="KW-1185">Reference proteome</keyword>
<evidence type="ECO:0000256" key="1">
    <source>
        <dbReference type="ARBA" id="ARBA00008136"/>
    </source>
</evidence>
<reference evidence="9 10" key="1">
    <citation type="submission" date="2019-11" db="EMBL/GenBank/DDBJ databases">
        <title>Draft genome sequences of five Paenibacillus species of dairy origin.</title>
        <authorList>
            <person name="Olajide A.M."/>
            <person name="Chen S."/>
            <person name="Lapointe G."/>
        </authorList>
    </citation>
    <scope>NUCLEOTIDE SEQUENCE [LARGE SCALE GENOMIC DNA]</scope>
    <source>
        <strain evidence="9 10">2CS3</strain>
    </source>
</reference>
<dbReference type="EC" id="3.4.-.-" evidence="8"/>
<dbReference type="PANTHER" id="PTHR13604">
    <property type="entry name" value="DC12-RELATED"/>
    <property type="match status" value="1"/>
</dbReference>
<evidence type="ECO:0000256" key="2">
    <source>
        <dbReference type="ARBA" id="ARBA00022670"/>
    </source>
</evidence>
<proteinExistence type="inferred from homology"/>
<keyword evidence="2 8" id="KW-0645">Protease</keyword>
<evidence type="ECO:0000256" key="6">
    <source>
        <dbReference type="ARBA" id="ARBA00023125"/>
    </source>
</evidence>
<protein>
    <recommendedName>
        <fullName evidence="8">Abasic site processing protein</fullName>
        <ecNumber evidence="8">3.4.-.-</ecNumber>
    </recommendedName>
</protein>